<dbReference type="PANTHER" id="PTHR24197:SF44">
    <property type="entry name" value="ANKYRIN REPEAT DOMAIN-CONTAINING PROTEIN 54"/>
    <property type="match status" value="1"/>
</dbReference>
<protein>
    <recommendedName>
        <fullName evidence="4">Ankyrin repeat domain-containing protein 54</fullName>
    </recommendedName>
</protein>
<accession>A0A154NWY1</accession>
<comment type="function">
    <text evidence="3">Plays an important role in regulating intracellular signaling events associated with erythroid terminal differentiation.</text>
</comment>
<dbReference type="Pfam" id="PF00023">
    <property type="entry name" value="Ank"/>
    <property type="match status" value="1"/>
</dbReference>
<dbReference type="AlphaFoldDB" id="A0A154NWY1"/>
<keyword evidence="1" id="KW-0677">Repeat</keyword>
<dbReference type="OrthoDB" id="496981at2759"/>
<gene>
    <name evidence="6" type="ORF">WN55_03876</name>
</gene>
<keyword evidence="2 5" id="KW-0040">ANK repeat</keyword>
<evidence type="ECO:0000313" key="6">
    <source>
        <dbReference type="EMBL" id="KZC04091.1"/>
    </source>
</evidence>
<sequence>MVQLLLEYGADPNQPDCRGNTPLHTASDTASDTASGTASILRRVSIITLLLKAGADVSSLSKDGYSPLQLAESRLKLVQTFKVKGVEMSIVKQELNDIVNMLLTYLQKQKSSHEKLETLSSFYSRLSLSSTVDQVQDDVKDLLAKLDALNITS</sequence>
<dbReference type="PROSITE" id="PS50088">
    <property type="entry name" value="ANK_REPEAT"/>
    <property type="match status" value="1"/>
</dbReference>
<name>A0A154NWY1_DUFNO</name>
<evidence type="ECO:0000256" key="5">
    <source>
        <dbReference type="PROSITE-ProRule" id="PRU00023"/>
    </source>
</evidence>
<dbReference type="Proteomes" id="UP000076502">
    <property type="component" value="Unassembled WGS sequence"/>
</dbReference>
<dbReference type="EMBL" id="KQ434775">
    <property type="protein sequence ID" value="KZC04091.1"/>
    <property type="molecule type" value="Genomic_DNA"/>
</dbReference>
<dbReference type="PANTHER" id="PTHR24197">
    <property type="entry name" value="ANKYRIN REPEAT DOMAIN-CONTAINING PROTEIN 61"/>
    <property type="match status" value="1"/>
</dbReference>
<evidence type="ECO:0000256" key="4">
    <source>
        <dbReference type="ARBA" id="ARBA00039237"/>
    </source>
</evidence>
<evidence type="ECO:0000256" key="1">
    <source>
        <dbReference type="ARBA" id="ARBA00022737"/>
    </source>
</evidence>
<dbReference type="InterPro" id="IPR002110">
    <property type="entry name" value="Ankyrin_rpt"/>
</dbReference>
<reference evidence="6 7" key="1">
    <citation type="submission" date="2015-07" db="EMBL/GenBank/DDBJ databases">
        <title>The genome of Dufourea novaeangliae.</title>
        <authorList>
            <person name="Pan H."/>
            <person name="Kapheim K."/>
        </authorList>
    </citation>
    <scope>NUCLEOTIDE SEQUENCE [LARGE SCALE GENOMIC DNA]</scope>
    <source>
        <strain evidence="6">0120121106</strain>
        <tissue evidence="6">Whole body</tissue>
    </source>
</reference>
<evidence type="ECO:0000256" key="3">
    <source>
        <dbReference type="ARBA" id="ARBA00037385"/>
    </source>
</evidence>
<dbReference type="InterPro" id="IPR036770">
    <property type="entry name" value="Ankyrin_rpt-contain_sf"/>
</dbReference>
<dbReference type="SUPFAM" id="SSF48403">
    <property type="entry name" value="Ankyrin repeat"/>
    <property type="match status" value="1"/>
</dbReference>
<evidence type="ECO:0000313" key="7">
    <source>
        <dbReference type="Proteomes" id="UP000076502"/>
    </source>
</evidence>
<feature type="repeat" description="ANK" evidence="5">
    <location>
        <begin position="18"/>
        <end position="62"/>
    </location>
</feature>
<dbReference type="STRING" id="178035.A0A154NWY1"/>
<proteinExistence type="predicted"/>
<evidence type="ECO:0000256" key="2">
    <source>
        <dbReference type="ARBA" id="ARBA00023043"/>
    </source>
</evidence>
<dbReference type="Gene3D" id="1.25.40.20">
    <property type="entry name" value="Ankyrin repeat-containing domain"/>
    <property type="match status" value="1"/>
</dbReference>
<keyword evidence="7" id="KW-1185">Reference proteome</keyword>
<organism evidence="6 7">
    <name type="scientific">Dufourea novaeangliae</name>
    <name type="common">Sweat bee</name>
    <dbReference type="NCBI Taxonomy" id="178035"/>
    <lineage>
        <taxon>Eukaryota</taxon>
        <taxon>Metazoa</taxon>
        <taxon>Ecdysozoa</taxon>
        <taxon>Arthropoda</taxon>
        <taxon>Hexapoda</taxon>
        <taxon>Insecta</taxon>
        <taxon>Pterygota</taxon>
        <taxon>Neoptera</taxon>
        <taxon>Endopterygota</taxon>
        <taxon>Hymenoptera</taxon>
        <taxon>Apocrita</taxon>
        <taxon>Aculeata</taxon>
        <taxon>Apoidea</taxon>
        <taxon>Anthophila</taxon>
        <taxon>Halictidae</taxon>
        <taxon>Rophitinae</taxon>
        <taxon>Dufourea</taxon>
    </lineage>
</organism>